<dbReference type="GO" id="GO:0043190">
    <property type="term" value="C:ATP-binding cassette (ABC) transporter complex"/>
    <property type="evidence" value="ECO:0007669"/>
    <property type="project" value="InterPro"/>
</dbReference>
<dbReference type="OrthoDB" id="9787902at2"/>
<protein>
    <submittedName>
        <fullName evidence="2">Glycine betaine/proline transport system substrate-binding protein</fullName>
    </submittedName>
</protein>
<sequence>MKTTPLQIGQIDLSFHKVTAAIVLAYFDTIGQAYQLHTEPHEKLFEKYRKKEIDMILGAWLPSSHGKYIREVENETHKFSTLYTPFCIWGVPDYLPKNIEKISDITNPTTAKKFNKTIQGINEGAGISRFSRNIIKSYGLDSLGFKFKTGTISDCTNTFIDSYKKKEWLIIPLWKPQYLFHTYAIRPLKEPRGLLGGKDKSTIIINKNAVNKLTPKALKYIKDVTFGNQLVTKLDYEYQVNGNTLQNIANTFLENKFE</sequence>
<dbReference type="GO" id="GO:0022857">
    <property type="term" value="F:transmembrane transporter activity"/>
    <property type="evidence" value="ECO:0007669"/>
    <property type="project" value="InterPro"/>
</dbReference>
<reference evidence="2 3" key="1">
    <citation type="submission" date="2018-08" db="EMBL/GenBank/DDBJ databases">
        <title>Genomic Encyclopedia of Type Strains, Phase IV (KMG-IV): sequencing the most valuable type-strain genomes for metagenomic binning, comparative biology and taxonomic classification.</title>
        <authorList>
            <person name="Goeker M."/>
        </authorList>
    </citation>
    <scope>NUCLEOTIDE SEQUENCE [LARGE SCALE GENOMIC DNA]</scope>
    <source>
        <strain evidence="2 3">DSM 18841</strain>
    </source>
</reference>
<dbReference type="InterPro" id="IPR007210">
    <property type="entry name" value="ABC_Gly_betaine_transp_sub-bd"/>
</dbReference>
<keyword evidence="3" id="KW-1185">Reference proteome</keyword>
<evidence type="ECO:0000313" key="3">
    <source>
        <dbReference type="Proteomes" id="UP000256884"/>
    </source>
</evidence>
<evidence type="ECO:0000313" key="2">
    <source>
        <dbReference type="EMBL" id="REH48915.1"/>
    </source>
</evidence>
<dbReference type="Pfam" id="PF04069">
    <property type="entry name" value="OpuAC"/>
    <property type="match status" value="1"/>
</dbReference>
<feature type="domain" description="ABC-type glycine betaine transport system substrate-binding" evidence="1">
    <location>
        <begin position="5"/>
        <end position="255"/>
    </location>
</feature>
<name>A0A3E0HSF9_9FLAO</name>
<dbReference type="SUPFAM" id="SSF53850">
    <property type="entry name" value="Periplasmic binding protein-like II"/>
    <property type="match status" value="1"/>
</dbReference>
<evidence type="ECO:0000259" key="1">
    <source>
        <dbReference type="Pfam" id="PF04069"/>
    </source>
</evidence>
<accession>A0A3E0HSF9</accession>
<comment type="caution">
    <text evidence="2">The sequence shown here is derived from an EMBL/GenBank/DDBJ whole genome shotgun (WGS) entry which is preliminary data.</text>
</comment>
<dbReference type="Gene3D" id="3.40.190.10">
    <property type="entry name" value="Periplasmic binding protein-like II"/>
    <property type="match status" value="1"/>
</dbReference>
<gene>
    <name evidence="2" type="ORF">C7448_105198</name>
</gene>
<dbReference type="EMBL" id="QUNS01000005">
    <property type="protein sequence ID" value="REH48915.1"/>
    <property type="molecule type" value="Genomic_DNA"/>
</dbReference>
<dbReference type="Gene3D" id="3.40.190.100">
    <property type="entry name" value="Glycine betaine-binding periplasmic protein, domain 2"/>
    <property type="match status" value="1"/>
</dbReference>
<dbReference type="AlphaFoldDB" id="A0A3E0HSF9"/>
<proteinExistence type="predicted"/>
<dbReference type="RefSeq" id="WP_115901454.1">
    <property type="nucleotide sequence ID" value="NZ_QUNS01000005.1"/>
</dbReference>
<dbReference type="Proteomes" id="UP000256884">
    <property type="component" value="Unassembled WGS sequence"/>
</dbReference>
<organism evidence="2 3">
    <name type="scientific">Tenacibaculum gallaicum</name>
    <dbReference type="NCBI Taxonomy" id="561505"/>
    <lineage>
        <taxon>Bacteria</taxon>
        <taxon>Pseudomonadati</taxon>
        <taxon>Bacteroidota</taxon>
        <taxon>Flavobacteriia</taxon>
        <taxon>Flavobacteriales</taxon>
        <taxon>Flavobacteriaceae</taxon>
        <taxon>Tenacibaculum</taxon>
    </lineage>
</organism>